<sequence>MACPAAEKSQIFLACKAIFTGPHASLRKLKHIQKRITEHQASLGSIIPNFEVNRVSNVAKILLRKGVFQSDTKAKVEFPDLFAPSTAREIQHDASEIEAARSVAEALEEITSVYEREAGENTVIALDAPPPMPDIPAAAVLAVEENSGKLKDVLGRHTNQLLTQAVAGTIVETGLPIPSLYPSYFPYHAQHAILSTVQRILEECCFDFATRWMPTEVHDHGWDCAAAVELTKWTKLLSKWTPRLPSEALDLSASDLDTSMYTIRKIRHTAVHRLPTTARGVGAMVLSAMRFAEVLRDALRAAQLEDLHADIQSKIKTMELNKNALEDHFARELRALQLQREELDRQQERLIAMTIKNDKDNKNLMGLLVEESMERIFNGKGRELDDDDLNGFATADDGEEE</sequence>
<proteinExistence type="predicted"/>
<keyword evidence="4" id="KW-1185">Reference proteome</keyword>
<feature type="coiled-coil region" evidence="1">
    <location>
        <begin position="301"/>
        <end position="356"/>
    </location>
</feature>
<reference evidence="3 4" key="1">
    <citation type="journal article" date="2008" name="PLoS Genet.">
        <title>Genomic islands in the pathogenic filamentous fungus Aspergillus fumigatus.</title>
        <authorList>
            <person name="Fedorova N.D."/>
            <person name="Khaldi N."/>
            <person name="Joardar V.S."/>
            <person name="Maiti R."/>
            <person name="Amedeo P."/>
            <person name="Anderson M.J."/>
            <person name="Crabtree J."/>
            <person name="Silva J.C."/>
            <person name="Badger J.H."/>
            <person name="Albarraq A."/>
            <person name="Angiuoli S."/>
            <person name="Bussey H."/>
            <person name="Bowyer P."/>
            <person name="Cotty P.J."/>
            <person name="Dyer P.S."/>
            <person name="Egan A."/>
            <person name="Galens K."/>
            <person name="Fraser-Liggett C.M."/>
            <person name="Haas B.J."/>
            <person name="Inman J.M."/>
            <person name="Kent R."/>
            <person name="Lemieux S."/>
            <person name="Malavazi I."/>
            <person name="Orvis J."/>
            <person name="Roemer T."/>
            <person name="Ronning C.M."/>
            <person name="Sundaram J.P."/>
            <person name="Sutton G."/>
            <person name="Turner G."/>
            <person name="Venter J.C."/>
            <person name="White O.R."/>
            <person name="Whitty B.R."/>
            <person name="Youngman P."/>
            <person name="Wolfe K.H."/>
            <person name="Goldman G.H."/>
            <person name="Wortman J.R."/>
            <person name="Jiang B."/>
            <person name="Denning D.W."/>
            <person name="Nierman W.C."/>
        </authorList>
    </citation>
    <scope>NUCLEOTIDE SEQUENCE [LARGE SCALE GENOMIC DNA]</scope>
    <source>
        <strain evidence="4">ATCC 1007 / CBS 513.65 / DSM 816 / NCTC 3887 / NRRL 1</strain>
    </source>
</reference>
<dbReference type="Proteomes" id="UP000006701">
    <property type="component" value="Unassembled WGS sequence"/>
</dbReference>
<dbReference type="AlphaFoldDB" id="A1CDV5"/>
<dbReference type="VEuPathDB" id="FungiDB:ACLA_007920"/>
<dbReference type="KEGG" id="act:ACLA_007920"/>
<organism evidence="3 4">
    <name type="scientific">Aspergillus clavatus (strain ATCC 1007 / CBS 513.65 / DSM 816 / NCTC 3887 / NRRL 1 / QM 1276 / 107)</name>
    <dbReference type="NCBI Taxonomy" id="344612"/>
    <lineage>
        <taxon>Eukaryota</taxon>
        <taxon>Fungi</taxon>
        <taxon>Dikarya</taxon>
        <taxon>Ascomycota</taxon>
        <taxon>Pezizomycotina</taxon>
        <taxon>Eurotiomycetes</taxon>
        <taxon>Eurotiomycetidae</taxon>
        <taxon>Eurotiales</taxon>
        <taxon>Aspergillaceae</taxon>
        <taxon>Aspergillus</taxon>
        <taxon>Aspergillus subgen. Fumigati</taxon>
    </lineage>
</organism>
<dbReference type="OrthoDB" id="5324651at2759"/>
<dbReference type="EMBL" id="DS027051">
    <property type="protein sequence ID" value="EAW12032.1"/>
    <property type="molecule type" value="Genomic_DNA"/>
</dbReference>
<keyword evidence="1" id="KW-0175">Coiled coil</keyword>
<dbReference type="RefSeq" id="XP_001273458.1">
    <property type="nucleotide sequence ID" value="XM_001273457.1"/>
</dbReference>
<gene>
    <name evidence="3" type="ORF">ACLA_007920</name>
</gene>
<evidence type="ECO:0000256" key="2">
    <source>
        <dbReference type="SAM" id="MobiDB-lite"/>
    </source>
</evidence>
<dbReference type="GeneID" id="4705386"/>
<dbReference type="HOGENOM" id="CLU_033910_2_0_1"/>
<evidence type="ECO:0000256" key="1">
    <source>
        <dbReference type="SAM" id="Coils"/>
    </source>
</evidence>
<protein>
    <recommendedName>
        <fullName evidence="5">Ubiquinol-cytochrome-c reductase cytochrome c1</fullName>
    </recommendedName>
</protein>
<feature type="region of interest" description="Disordered" evidence="2">
    <location>
        <begin position="380"/>
        <end position="401"/>
    </location>
</feature>
<dbReference type="OMA" id="QACFDFA"/>
<dbReference type="eggNOG" id="ENOG502SHBR">
    <property type="taxonomic scope" value="Eukaryota"/>
</dbReference>
<name>A1CDV5_ASPCL</name>
<accession>A1CDV5</accession>
<evidence type="ECO:0000313" key="4">
    <source>
        <dbReference type="Proteomes" id="UP000006701"/>
    </source>
</evidence>
<evidence type="ECO:0000313" key="3">
    <source>
        <dbReference type="EMBL" id="EAW12032.1"/>
    </source>
</evidence>
<evidence type="ECO:0008006" key="5">
    <source>
        <dbReference type="Google" id="ProtNLM"/>
    </source>
</evidence>
<dbReference type="STRING" id="344612.A1CDV5"/>